<dbReference type="InterPro" id="IPR039682">
    <property type="entry name" value="Sec8/EXOC4"/>
</dbReference>
<comment type="similarity">
    <text evidence="1">Belongs to the SEC8 family.</text>
</comment>
<keyword evidence="1" id="KW-0268">Exocytosis</keyword>
<feature type="compositionally biased region" description="Polar residues" evidence="2">
    <location>
        <begin position="111"/>
        <end position="138"/>
    </location>
</feature>
<feature type="region of interest" description="Disordered" evidence="2">
    <location>
        <begin position="232"/>
        <end position="262"/>
    </location>
</feature>
<dbReference type="Proteomes" id="UP000037035">
    <property type="component" value="Unassembled WGS sequence"/>
</dbReference>
<dbReference type="OrthoDB" id="272977at2759"/>
<evidence type="ECO:0000256" key="2">
    <source>
        <dbReference type="SAM" id="MobiDB-lite"/>
    </source>
</evidence>
<organism evidence="4 5">
    <name type="scientific">Puccinia sorghi</name>
    <dbReference type="NCBI Taxonomy" id="27349"/>
    <lineage>
        <taxon>Eukaryota</taxon>
        <taxon>Fungi</taxon>
        <taxon>Dikarya</taxon>
        <taxon>Basidiomycota</taxon>
        <taxon>Pucciniomycotina</taxon>
        <taxon>Pucciniomycetes</taxon>
        <taxon>Pucciniales</taxon>
        <taxon>Pucciniaceae</taxon>
        <taxon>Puccinia</taxon>
    </lineage>
</organism>
<dbReference type="PANTHER" id="PTHR14146">
    <property type="entry name" value="EXOCYST COMPLEX COMPONENT 4"/>
    <property type="match status" value="1"/>
</dbReference>
<feature type="domain" description="Exocyst complex component Sec8 middle helical bundle" evidence="3">
    <location>
        <begin position="652"/>
        <end position="995"/>
    </location>
</feature>
<feature type="compositionally biased region" description="Basic and acidic residues" evidence="2">
    <location>
        <begin position="1674"/>
        <end position="1684"/>
    </location>
</feature>
<feature type="compositionally biased region" description="Polar residues" evidence="2">
    <location>
        <begin position="186"/>
        <end position="197"/>
    </location>
</feature>
<evidence type="ECO:0000256" key="1">
    <source>
        <dbReference type="RuleBase" id="RU367079"/>
    </source>
</evidence>
<evidence type="ECO:0000259" key="3">
    <source>
        <dbReference type="Pfam" id="PF20652"/>
    </source>
</evidence>
<accession>A0A0L6UEE2</accession>
<dbReference type="Pfam" id="PF20652">
    <property type="entry name" value="Sec8_C"/>
    <property type="match status" value="1"/>
</dbReference>
<keyword evidence="5" id="KW-1185">Reference proteome</keyword>
<evidence type="ECO:0000313" key="4">
    <source>
        <dbReference type="EMBL" id="KNZ46914.1"/>
    </source>
</evidence>
<feature type="compositionally biased region" description="Low complexity" evidence="2">
    <location>
        <begin position="72"/>
        <end position="85"/>
    </location>
</feature>
<feature type="compositionally biased region" description="Basic and acidic residues" evidence="2">
    <location>
        <begin position="42"/>
        <end position="52"/>
    </location>
</feature>
<dbReference type="GO" id="GO:0006893">
    <property type="term" value="P:Golgi to plasma membrane transport"/>
    <property type="evidence" value="ECO:0007669"/>
    <property type="project" value="TreeGrafter"/>
</dbReference>
<dbReference type="GO" id="GO:0015031">
    <property type="term" value="P:protein transport"/>
    <property type="evidence" value="ECO:0007669"/>
    <property type="project" value="UniProtKB-KW"/>
</dbReference>
<feature type="compositionally biased region" description="Acidic residues" evidence="2">
    <location>
        <begin position="1655"/>
        <end position="1666"/>
    </location>
</feature>
<dbReference type="GO" id="GO:0090522">
    <property type="term" value="P:vesicle tethering involved in exocytosis"/>
    <property type="evidence" value="ECO:0007669"/>
    <property type="project" value="UniProtKB-UniRule"/>
</dbReference>
<dbReference type="InterPro" id="IPR048630">
    <property type="entry name" value="Sec8_M"/>
</dbReference>
<dbReference type="VEuPathDB" id="FungiDB:VP01_683g3"/>
<keyword evidence="1" id="KW-0813">Transport</keyword>
<feature type="compositionally biased region" description="Polar residues" evidence="2">
    <location>
        <begin position="251"/>
        <end position="262"/>
    </location>
</feature>
<keyword evidence="1" id="KW-0653">Protein transport</keyword>
<feature type="compositionally biased region" description="Low complexity" evidence="2">
    <location>
        <begin position="22"/>
        <end position="39"/>
    </location>
</feature>
<feature type="compositionally biased region" description="Low complexity" evidence="2">
    <location>
        <begin position="859"/>
        <end position="873"/>
    </location>
</feature>
<reference evidence="4 5" key="1">
    <citation type="submission" date="2015-08" db="EMBL/GenBank/DDBJ databases">
        <title>Next Generation Sequencing and Analysis of the Genome of Puccinia sorghi L Schw, the Causal Agent of Maize Common Rust.</title>
        <authorList>
            <person name="Rochi L."/>
            <person name="Burguener G."/>
            <person name="Darino M."/>
            <person name="Turjanski A."/>
            <person name="Kreff E."/>
            <person name="Dieguez M.J."/>
            <person name="Sacco F."/>
        </authorList>
    </citation>
    <scope>NUCLEOTIDE SEQUENCE [LARGE SCALE GENOMIC DNA]</scope>
    <source>
        <strain evidence="4 5">RO10H11247</strain>
    </source>
</reference>
<dbReference type="EMBL" id="LAVV01012205">
    <property type="protein sequence ID" value="KNZ46914.1"/>
    <property type="molecule type" value="Genomic_DNA"/>
</dbReference>
<proteinExistence type="inferred from homology"/>
<feature type="region of interest" description="Disordered" evidence="2">
    <location>
        <begin position="853"/>
        <end position="873"/>
    </location>
</feature>
<dbReference type="STRING" id="27349.A0A0L6UEE2"/>
<feature type="region of interest" description="Disordered" evidence="2">
    <location>
        <begin position="1504"/>
        <end position="1525"/>
    </location>
</feature>
<name>A0A0L6UEE2_9BASI</name>
<evidence type="ECO:0000313" key="5">
    <source>
        <dbReference type="Proteomes" id="UP000037035"/>
    </source>
</evidence>
<dbReference type="GO" id="GO:0000145">
    <property type="term" value="C:exocyst"/>
    <property type="evidence" value="ECO:0007669"/>
    <property type="project" value="UniProtKB-UniRule"/>
</dbReference>
<comment type="caution">
    <text evidence="4">The sequence shown here is derived from an EMBL/GenBank/DDBJ whole genome shotgun (WGS) entry which is preliminary data.</text>
</comment>
<feature type="region of interest" description="Disordered" evidence="2">
    <location>
        <begin position="1655"/>
        <end position="1684"/>
    </location>
</feature>
<protein>
    <recommendedName>
        <fullName evidence="1">Exocyst complex component Sec8</fullName>
    </recommendedName>
</protein>
<dbReference type="PANTHER" id="PTHR14146:SF0">
    <property type="entry name" value="EXOCYST COMPLEX COMPONENT 4"/>
    <property type="match status" value="1"/>
</dbReference>
<feature type="region of interest" description="Disordered" evidence="2">
    <location>
        <begin position="1"/>
        <end position="202"/>
    </location>
</feature>
<dbReference type="GO" id="GO:0006612">
    <property type="term" value="P:protein targeting to membrane"/>
    <property type="evidence" value="ECO:0007669"/>
    <property type="project" value="UniProtKB-UniRule"/>
</dbReference>
<comment type="function">
    <text evidence="1">Component of the exocyst complex involved in the docking of exocytic vesicles with fusion sites on the plasma membrane.</text>
</comment>
<feature type="compositionally biased region" description="Polar residues" evidence="2">
    <location>
        <begin position="147"/>
        <end position="157"/>
    </location>
</feature>
<sequence>MSLIHMSRARDLRGFQAQTPNPQSSESSRSQQPFRSPASVKSAHDPREREDSSSAPGSAPPMRPQRSAARQPGIIISNASSPSIPTLSKQGLPLAAPYDDRRYNHARGRSDSSNQPASSNLPRLTPSGSNNKLYQAISNRPGLSGAPNATSRIQPNRNGYLDQNYRVRDDGYPSESRSSSDHQKRPSTASSTASFDNEGNRDLLSANDLKDAKRMHGARNAIEAFSSQAEKRYNQKARPVPSPPLLDKSQSRTMPSMFNDQSYPRTAGFGEIERVIEKIKLHWDSTGIAGSSNQDEPFRYSATTPAPFSAVGLALELLDRENPELAQSASKTKDVTKRNGGSVPSLSSFLQLKAELEKALQLTIQGNYRQFDATVNCYKLTKVRIDSNFKQVAELKSKLVECRATLGNGSPSSAFNNAVGGKGTEMKVLQGRRELLREMLNERLKQVPERLESLISSKRFLSATVLLVRSLKVINKAELAEIGGLSDLRTYLGNQESVMFEILIEELHNHLIHVLSFVPCVITAQPFLTFAGIAAVPVTRTSDEPAITPFGFSVEQDRTAAHPSSYHATVSSSKQTNTENSNVPSNPIPYLRNFLNELMTQPQSNPLEEEADFFLEPSASSMTSEVGIEHSRKLSTAHSGLGAKKRKNQSANPETDSFKYIESLIESFAVLGKLSLGLDTVLQRVPVEVYALVESTLNEVDERHENTKRFFRSSSANKKVLKSNMNMIILMTATSQTSLPGNPALKSTTNRTSQRFSLFKFNDNEFRELESIIHILQDFFWTLYSKLDATLQSFRVLHEVSLRISQRKGFKEEGMESNLALFSLLEVWKPIQSELLALIHAYLTESGDDQLASTDKKQANSNNNASTASHTTRNPMTSIAEVLKIGLGGTTSTSHASVAWKDSSKQLFKFKDAGLKQSHKGFKVHEDNLYSALKASVPGLVLDSTTGNLHAHAAGVLTRGVIMTDDNSGLHGNSTHKLLVQPDAFHIAHLFKPTLEFLKRAQEVLPSGVIMISNERPSHSSVPMSVSDEPELVSTARYYLDEKSKMNLAHFGGFSGFIDEFVLHTFLPQLEEKVIYMFEHAVNAPDAFQDDRSQQHEVSTQNSSSHRQNAILPAPVAKVSSKPLFWRPSTSFLAIQLPDTNSEVQSLRAVVALIECLGNLCRGAILSKVPRTVQRLIRSNDISLLKIKIHFLTPNCFLLLELVVRESLENTPMADETNPHVNLKLAADWAQRSDMIKYFTRLKPSSHDTTSLEKVFRKLQKTEERYLSSRTALVTTDLIRSPKKVAALAHLYSTLLSSMSFIRRLGRAVRSIPDSEGESGLESQNLEIEWSQEFGPADKNSGFRMPLTYALMRYVLILLNLKRQNRFQLVHRSFSTLAQTILFTIHLEFRLETYYHIEQTFARGNYLLTRSDSIEPDSKIIELNSLINSYSERSIMMSLTRIDDRRFPFLGLVSLMDDLMIINVKNLRVANEIGFKKLAKNSIALQQNMKSVLLNNYLYHPPVTDRQDLSQDPQPDSKNRSDFDPKSSITVDLIFERSKKFWEIASKGPQVSNNLIAADCISRGDNYKFEEYRQLLELLCLTDRSLETIRTSVISLSTPQADEIYGNTRGDDTESSLRASLKFPDDFNDHASPSIEKRKRIYNECLIELHALVLEEDDDDESDEPDIGGPNGGHDSKDSLNKED</sequence>
<gene>
    <name evidence="4" type="ORF">VP01_683g3</name>
</gene>